<organism evidence="2 3">
    <name type="scientific">Aeromicrobium endophyticum</name>
    <dbReference type="NCBI Taxonomy" id="2292704"/>
    <lineage>
        <taxon>Bacteria</taxon>
        <taxon>Bacillati</taxon>
        <taxon>Actinomycetota</taxon>
        <taxon>Actinomycetes</taxon>
        <taxon>Propionibacteriales</taxon>
        <taxon>Nocardioidaceae</taxon>
        <taxon>Aeromicrobium</taxon>
    </lineage>
</organism>
<dbReference type="PIRSF" id="PIRSF010260">
    <property type="entry name" value="UCP010260"/>
    <property type="match status" value="1"/>
</dbReference>
<reference evidence="2 3" key="1">
    <citation type="submission" date="2018-08" db="EMBL/GenBank/DDBJ databases">
        <title>Aeromicrobium sp. M2KJ-4, whole genome shotgun sequence.</title>
        <authorList>
            <person name="Tuo L."/>
        </authorList>
    </citation>
    <scope>NUCLEOTIDE SEQUENCE [LARGE SCALE GENOMIC DNA]</scope>
    <source>
        <strain evidence="2 3">M2KJ-4</strain>
    </source>
</reference>
<proteinExistence type="predicted"/>
<name>A0A371P1R6_9ACTN</name>
<keyword evidence="3" id="KW-1185">Reference proteome</keyword>
<dbReference type="EMBL" id="QUBR01000002">
    <property type="protein sequence ID" value="REK69889.1"/>
    <property type="molecule type" value="Genomic_DNA"/>
</dbReference>
<dbReference type="Proteomes" id="UP000265581">
    <property type="component" value="Unassembled WGS sequence"/>
</dbReference>
<dbReference type="AlphaFoldDB" id="A0A371P1R6"/>
<dbReference type="RefSeq" id="WP_119704487.1">
    <property type="nucleotide sequence ID" value="NZ_JBHSOI010000002.1"/>
</dbReference>
<evidence type="ECO:0000313" key="2">
    <source>
        <dbReference type="EMBL" id="REK69889.1"/>
    </source>
</evidence>
<sequence>MSELTYPEVGATAGALPAGYHHVRASRLVGRGRDAFEAAASDLLSWRTHEHAGVRKVSGPDVATVGRDVAFRWLTLRFECRVVSVIDEPDRRGFAYGTLARHPECGEERFVVEIDPLTQEVTATITAFSKPSGWLARAGGPVARVVQAHMTRRYLASLDQK</sequence>
<feature type="domain" description="DUF1990" evidence="1">
    <location>
        <begin position="5"/>
        <end position="156"/>
    </location>
</feature>
<dbReference type="OrthoDB" id="120660at2"/>
<comment type="caution">
    <text evidence="2">The sequence shown here is derived from an EMBL/GenBank/DDBJ whole genome shotgun (WGS) entry which is preliminary data.</text>
</comment>
<dbReference type="InterPro" id="IPR014457">
    <property type="entry name" value="UCP010260"/>
</dbReference>
<dbReference type="Pfam" id="PF09348">
    <property type="entry name" value="DUF1990"/>
    <property type="match status" value="1"/>
</dbReference>
<evidence type="ECO:0000259" key="1">
    <source>
        <dbReference type="Pfam" id="PF09348"/>
    </source>
</evidence>
<dbReference type="PANTHER" id="PTHR34202">
    <property type="entry name" value="UPF0548 PROTEIN"/>
    <property type="match status" value="1"/>
</dbReference>
<gene>
    <name evidence="2" type="ORF">DX116_11905</name>
</gene>
<dbReference type="PANTHER" id="PTHR34202:SF1">
    <property type="entry name" value="UPF0548 PROTEIN"/>
    <property type="match status" value="1"/>
</dbReference>
<accession>A0A371P1R6</accession>
<protein>
    <submittedName>
        <fullName evidence="2">DUF1990 domain-containing protein</fullName>
    </submittedName>
</protein>
<dbReference type="InterPro" id="IPR018960">
    <property type="entry name" value="DUF1990"/>
</dbReference>
<evidence type="ECO:0000313" key="3">
    <source>
        <dbReference type="Proteomes" id="UP000265581"/>
    </source>
</evidence>